<organism evidence="4 5">
    <name type="scientific">Acanthosepion pharaonis</name>
    <name type="common">Pharaoh cuttlefish</name>
    <name type="synonym">Sepia pharaonis</name>
    <dbReference type="NCBI Taxonomy" id="158019"/>
    <lineage>
        <taxon>Eukaryota</taxon>
        <taxon>Metazoa</taxon>
        <taxon>Spiralia</taxon>
        <taxon>Lophotrochozoa</taxon>
        <taxon>Mollusca</taxon>
        <taxon>Cephalopoda</taxon>
        <taxon>Coleoidea</taxon>
        <taxon>Decapodiformes</taxon>
        <taxon>Sepiida</taxon>
        <taxon>Sepiina</taxon>
        <taxon>Sepiidae</taxon>
        <taxon>Acanthosepion</taxon>
    </lineage>
</organism>
<evidence type="ECO:0000313" key="4">
    <source>
        <dbReference type="EMBL" id="CAE1265178.1"/>
    </source>
</evidence>
<feature type="region of interest" description="Disordered" evidence="2">
    <location>
        <begin position="257"/>
        <end position="360"/>
    </location>
</feature>
<name>A0A812CB64_ACAPH</name>
<feature type="compositionally biased region" description="Low complexity" evidence="2">
    <location>
        <begin position="295"/>
        <end position="306"/>
    </location>
</feature>
<feature type="domain" description="CCHC-type" evidence="3">
    <location>
        <begin position="231"/>
        <end position="245"/>
    </location>
</feature>
<dbReference type="OrthoDB" id="6161495at2759"/>
<keyword evidence="1" id="KW-0862">Zinc</keyword>
<dbReference type="EMBL" id="CAHIKZ030001469">
    <property type="protein sequence ID" value="CAE1265178.1"/>
    <property type="molecule type" value="Genomic_DNA"/>
</dbReference>
<proteinExistence type="predicted"/>
<keyword evidence="1" id="KW-0479">Metal-binding</keyword>
<dbReference type="AlphaFoldDB" id="A0A812CB64"/>
<evidence type="ECO:0000256" key="1">
    <source>
        <dbReference type="PROSITE-ProRule" id="PRU00047"/>
    </source>
</evidence>
<dbReference type="GO" id="GO:0003676">
    <property type="term" value="F:nucleic acid binding"/>
    <property type="evidence" value="ECO:0007669"/>
    <property type="project" value="InterPro"/>
</dbReference>
<dbReference type="PROSITE" id="PS50158">
    <property type="entry name" value="ZF_CCHC"/>
    <property type="match status" value="1"/>
</dbReference>
<dbReference type="InterPro" id="IPR001878">
    <property type="entry name" value="Znf_CCHC"/>
</dbReference>
<reference evidence="4" key="1">
    <citation type="submission" date="2021-01" db="EMBL/GenBank/DDBJ databases">
        <authorList>
            <person name="Li R."/>
            <person name="Bekaert M."/>
        </authorList>
    </citation>
    <scope>NUCLEOTIDE SEQUENCE</scope>
    <source>
        <strain evidence="4">Farmed</strain>
    </source>
</reference>
<gene>
    <name evidence="4" type="ORF">SPHA_34556</name>
</gene>
<feature type="compositionally biased region" description="Basic and acidic residues" evidence="2">
    <location>
        <begin position="270"/>
        <end position="279"/>
    </location>
</feature>
<feature type="region of interest" description="Disordered" evidence="2">
    <location>
        <begin position="431"/>
        <end position="453"/>
    </location>
</feature>
<dbReference type="GO" id="GO:0008270">
    <property type="term" value="F:zinc ion binding"/>
    <property type="evidence" value="ECO:0007669"/>
    <property type="project" value="UniProtKB-KW"/>
</dbReference>
<feature type="region of interest" description="Disordered" evidence="2">
    <location>
        <begin position="1"/>
        <end position="31"/>
    </location>
</feature>
<accession>A0A812CB64</accession>
<evidence type="ECO:0000259" key="3">
    <source>
        <dbReference type="PROSITE" id="PS50158"/>
    </source>
</evidence>
<keyword evidence="5" id="KW-1185">Reference proteome</keyword>
<comment type="caution">
    <text evidence="4">The sequence shown here is derived from an EMBL/GenBank/DDBJ whole genome shotgun (WGS) entry which is preliminary data.</text>
</comment>
<protein>
    <recommendedName>
        <fullName evidence="3">CCHC-type domain-containing protein</fullName>
    </recommendedName>
</protein>
<evidence type="ECO:0000313" key="5">
    <source>
        <dbReference type="Proteomes" id="UP000597762"/>
    </source>
</evidence>
<sequence length="531" mass="60267">MPQVDLQERQISQEETTTSRATTEEELAPSTVAALSLSGSSYRSRSLPSPTSMDKDDYDADLLRRTVSFKVEKNNRPTFISRSRLKEFLERNISLEHVASCWKMERNDMWFVTFQKDSESCAGNLLLEGVRFDYGLTFYIKSLGHQSTAVRIFWLPPYIRDDFLVKYFSNFGRVLRIERLNCSTDGLHHAQSGVIIVHIVFADFKRTAIPDRPRIGPYRPLVVVPGRPPLCIKCGDRGHIRQSCPLKGTVETPFVESPRMSLVNRQQQHLIDDNSRSESDLDEDVASSLQQSIDTSGGSSSSTNNSPLHLPHSPYRAKGMFDSYGSPLHQARNQHYSPNRSSSMSDDPDSRTRIPHSGSEINLFRRTMATLSETKTQGLHFPKTGNTHWKQYFSSSTIAWDVGNSPRRKKAGRMERGVSWDEEMCQSLDGGIWSSSPLESQEEITEKEDRNTDKWKEAAPVCRRHGNRAKRPMSNGYLAASYSGFSDIDDTETELINNRLSKVNCYHENQEKNEEVVKLLEEPVAEGQTVE</sequence>
<evidence type="ECO:0000256" key="2">
    <source>
        <dbReference type="SAM" id="MobiDB-lite"/>
    </source>
</evidence>
<keyword evidence="1" id="KW-0863">Zinc-finger</keyword>
<feature type="compositionally biased region" description="Basic and acidic residues" evidence="2">
    <location>
        <begin position="1"/>
        <end position="12"/>
    </location>
</feature>
<dbReference type="Proteomes" id="UP000597762">
    <property type="component" value="Unassembled WGS sequence"/>
</dbReference>